<evidence type="ECO:0000259" key="1">
    <source>
        <dbReference type="Pfam" id="PF14529"/>
    </source>
</evidence>
<dbReference type="Pfam" id="PF14529">
    <property type="entry name" value="Exo_endo_phos_2"/>
    <property type="match status" value="1"/>
</dbReference>
<organism evidence="2">
    <name type="scientific">Scylla olivacea</name>
    <name type="common">Orange mud crab</name>
    <name type="synonym">Cancer olivacea</name>
    <dbReference type="NCBI Taxonomy" id="85551"/>
    <lineage>
        <taxon>Eukaryota</taxon>
        <taxon>Metazoa</taxon>
        <taxon>Ecdysozoa</taxon>
        <taxon>Arthropoda</taxon>
        <taxon>Crustacea</taxon>
        <taxon>Multicrustacea</taxon>
        <taxon>Malacostraca</taxon>
        <taxon>Eumalacostraca</taxon>
        <taxon>Eucarida</taxon>
        <taxon>Decapoda</taxon>
        <taxon>Pleocyemata</taxon>
        <taxon>Brachyura</taxon>
        <taxon>Eubrachyura</taxon>
        <taxon>Portunoidea</taxon>
        <taxon>Portunidae</taxon>
        <taxon>Portuninae</taxon>
        <taxon>Scylla</taxon>
    </lineage>
</organism>
<evidence type="ECO:0000313" key="2">
    <source>
        <dbReference type="EMBL" id="JAI61193.1"/>
    </source>
</evidence>
<dbReference type="GO" id="GO:0003824">
    <property type="term" value="F:catalytic activity"/>
    <property type="evidence" value="ECO:0007669"/>
    <property type="project" value="InterPro"/>
</dbReference>
<name>A0A0P4W6K7_SCYOL</name>
<reference evidence="2" key="1">
    <citation type="submission" date="2015-09" db="EMBL/GenBank/DDBJ databases">
        <title>Scylla olivacea transcriptome.</title>
        <authorList>
            <person name="Ikhwanuddin M."/>
        </authorList>
    </citation>
    <scope>NUCLEOTIDE SEQUENCE</scope>
</reference>
<dbReference type="EMBL" id="GDRN01086326">
    <property type="protein sequence ID" value="JAI61193.1"/>
    <property type="molecule type" value="Transcribed_RNA"/>
</dbReference>
<dbReference type="AlphaFoldDB" id="A0A0P4W6K7"/>
<dbReference type="InterPro" id="IPR036691">
    <property type="entry name" value="Endo/exonu/phosph_ase_sf"/>
</dbReference>
<dbReference type="InterPro" id="IPR005135">
    <property type="entry name" value="Endo/exonuclease/phosphatase"/>
</dbReference>
<dbReference type="SUPFAM" id="SSF56219">
    <property type="entry name" value="DNase I-like"/>
    <property type="match status" value="1"/>
</dbReference>
<accession>A0A0P4W6K7</accession>
<proteinExistence type="predicted"/>
<protein>
    <recommendedName>
        <fullName evidence="1">Endonuclease/exonuclease/phosphatase domain-containing protein</fullName>
    </recommendedName>
</protein>
<sequence length="184" mass="21597">MKLLQLILMKYNMWMKNRKNKQGGGVRMLTRKELQVKEVFLGERHEEMMEVKVKRAVNGLRTLVVVYVPPKTSSWDLDEYNTLLKDTRDCLDRIMSKNDRLVLLEDSNSNDVCWEDLTATGGITSRGCRLLTLARKNTLAHWVRENTRYRENEEPPRLDLVFTKEPEIVDNMEYKHPAGKVTTR</sequence>
<feature type="domain" description="Endonuclease/exonuclease/phosphatase" evidence="1">
    <location>
        <begin position="63"/>
        <end position="176"/>
    </location>
</feature>
<dbReference type="Gene3D" id="3.60.10.10">
    <property type="entry name" value="Endonuclease/exonuclease/phosphatase"/>
    <property type="match status" value="1"/>
</dbReference>